<dbReference type="Gene3D" id="2.40.128.130">
    <property type="entry name" value="Autotransporter beta-domain"/>
    <property type="match status" value="1"/>
</dbReference>
<keyword evidence="3" id="KW-1185">Reference proteome</keyword>
<evidence type="ECO:0000313" key="3">
    <source>
        <dbReference type="Proteomes" id="UP000471147"/>
    </source>
</evidence>
<proteinExistence type="predicted"/>
<dbReference type="PROSITE" id="PS51208">
    <property type="entry name" value="AUTOTRANSPORTER"/>
    <property type="match status" value="1"/>
</dbReference>
<evidence type="ECO:0000313" key="2">
    <source>
        <dbReference type="EMBL" id="MVZ97689.1"/>
    </source>
</evidence>
<dbReference type="NCBIfam" id="TIGR01414">
    <property type="entry name" value="autotrans_barl"/>
    <property type="match status" value="1"/>
</dbReference>
<accession>A0A6I4LXS7</accession>
<comment type="caution">
    <text evidence="2">The sequence shown here is derived from an EMBL/GenBank/DDBJ whole genome shotgun (WGS) entry which is preliminary data.</text>
</comment>
<dbReference type="Proteomes" id="UP000471147">
    <property type="component" value="Unassembled WGS sequence"/>
</dbReference>
<dbReference type="SMART" id="SM00710">
    <property type="entry name" value="PbH1"/>
    <property type="match status" value="27"/>
</dbReference>
<sequence>MNIESKARAGFTSIMLRGGRMTKWKGQVASYAPQVGHLQSVSVAAMAAALAFGGAMAVPSEAMAQDVNVVIDTPPPFDSVKHVNNGTGALNIEASVGIVGDNAAVEATNGPDATDLNIDITAAIGANNGILANNGGKGATSITATQAVTGLAGVGIDAQNGPNTTDLTIDVANVTGANIGIRAINGGTGVTTVTSTGLVTGAFNGVYVDARENTQGVSVSVKDVSATGTANFSDAINVQNGGAGSTVINASGAVSSTAGAGIAATNLNGSSATDLLIVANSVTGDDFGIVVSNRGAGGGKTSITATGDVTATDGGSIGIDALNANPNTTDLTIDVANVTGANIGIRAINGGTGVTTVTSTGLVTGAFNGVYVDARENTQGVSVSVKDVSAGENAINILNGGSGLTNIAVNGLIAGGDHGINLSNGDTDANLDATVTLAVGGNVTGANSAINLENGGTGNAKLTLNGDITAATTAISAVSLGSGTASVTVNGDISGVTGVSFINGLNTADVNGVVTVVDGGSVTGTVNGISAINNNGASAINLVSTGKVSGGTTGIFAINSAVGTDVIVSGGDVTGGVNGIDANNVGTGNTIVSGTGTVVGTTGNGIDVYNGATAKNMTVNANNVTGALNGIEVDNQGAGGITNITVSGVVAGGAGYATGLYNGILAYNGENTGGTAASGDTAGTGLTITSTKVSEVVGGVAVPTITGGNSGIYAQNYGAGSTTLVIAGAVEGVNGDGIFVYNGEKTLGAALNVASVTGGDDGIFVDNQGVGNTLLESTGTVVGKTGNGVEVFNGATAKNVTINANNVTGAINGINAVNEGNGVIDVTVTGLVQGGLHGVNLTKGAATGDLTGSVNVTGTGEVKGAVNGVNFVNDAGGSATLVSSGKVSGDLNGIFASNGLGTVNLSVSSGDVTGGFNGISARNLGTGTTTVTGTGTITGGANGLVAFNTDVGSDVTINVNNITGTAANGILVGNDGTGVTRVTSTGTVTGGVTGINAYNDVSSLGGLFIDANNATGGVGGVGILAFNNGGGVTDVIARGDVVGGQVGIAAFNSVYGTGTDVSVTAKNAKGTTYQGIFAANYGTGSTKVVSTGLVESLASDGISAYNDSSAINLEVTAVDVKAAADGIDAENRGSGFTTITVSGTITANNDGIEAYNYDTAKGLTIVAKNITVGDPAVAGAVGNGIFAINYGAGDTIISSDGVITAKAGDGIFAANGRSAQDLTITVADVSGSVNGVTAFNYSAEVGSTTVSSSGTVSGGTYGILARNGTEQTDLTVNVKNVSGGYQGINTINFGTGDTTITSDGLVNGGTDDGINALNLLDANDLTIDVAAVTGKTTGILATNIGSGNTVVIAKGNVTGETAFGIAVVGGGNSANLKIEAVNVTGALDGIGAINNGSGYTNVKSTGTVTGGNNGIFAANTDAGNGVTVDVANVTGLDGYGLLVTNYGAGITTILASGDVTGGAGDGIYALNDELAGALNISVKNVTGSNSGISAVNNGAGATSVTSTGTVTGTDTDGISVVNDAEGTDILVDANIVKGDEFGIVVTNNGTGSAATPASTTIKAKGDVTGTNQAGIFALNGTNTDNLLIDVANVTGGLDGIFARNTGNGDTSVKSSGTTTTVKGALNGIVISNTTNGGAVSVDANNVTGTAGFGIIAVNNGDGATSIVAKGDVTGGAGDGIYANNAATAGALTVSANNVTGSGFGISVIHNGAGAASVKADGTVTGQGVDGISIVNTALGTDILVDANVVKGEQFGIVVTNNGTGSAGTPASTTIKARGDVTGTTQTGILASNAANTDNLTIDVVNVTGGGGNGISASNSGNGDTSVTSKGTVIGASNGIAVFNTTAGGALLVDAVTVTGSNGIGVVAVNNGDGATSVRASGDVTGTTYGIYASNAATAGALTVSANNVTGGVDGIFARNNGTGDTSVTSKGTVTGALNGIVVSNTAIGGAVSVDATNATGTGGFGIIAVNNGNGATSVLAKGNVTGGAGDGINAFNAATAGSLTIDASSGTGTVTGSLSGIDAVNNGSGVTSVTAKGTVTGTTADGISVVNDAEGTAILVDANVVRGDDFGIFVTNNGVGSAAAPASTTIKAKGDVTGTTLAGIFANNTAGTTNLTIEAANVTGAIDGIIATNNGNGASSVTSIGSVNGATANGIAVLNGASATTLSVAAKDAKGAINGILADNKGTGASTLSVTGKIIGGTGAGIATFGNAGKLTTISLAATAEVSAASGAAISNNESDSVLNVAKGTLINGTIRLGNGSDTANFLIDNTAAFATITALDGGDNISAADGFVDTLNLNGAGTYDLVGARVTNWEAVNINAGRVRFSDAAITAGAITTSNGGTLDSSNNLAITANMVVAKGGTLLVGNAAGNANVSIIGNLSNAGLVNLSGAAGKAGDRLNVSGNFTNAGGQTTIDTVIGADNSPTDLLIIGGNVSGTGLVAINNVGGVGGLTVGDGIKLVQVGGTSSADALQLAGGDLQVGGFRYDLFLGGIADPNDQDWYLRTVGLSDIAATTLSLARLSDDISMTFLGTLQERVGEQEHIAKRDYQSGGVSGLWGRFIGKGFRDRLASKELGEVKSNGSITGMQMGLDFVRKISGNGSAAFAGVYAGYADGSSSDTNIFQDVARRSGGSKSKGWLTGLYGTYYGSTGWYANAVVQASFLDAAANAANGTKLKTEGRTFLGSLEMGKSLKLGGRLAFEPQLQVIYGNNKFDGAIDSDEILNKVAIEDSIIGRVGFRLKTTKDEKYSTEGGLFSGYLKTNLWHNLLGADVSSTIAGQSIGKLEPKKTWVDIGFGTTLTVAKQTEIFVDADVEFGIDQKTTAGTGKVGLRFNW</sequence>
<dbReference type="InterPro" id="IPR012332">
    <property type="entry name" value="Autotransporter_pectin_lyase_C"/>
</dbReference>
<dbReference type="SUPFAM" id="SSF103515">
    <property type="entry name" value="Autotransporter"/>
    <property type="match status" value="1"/>
</dbReference>
<feature type="domain" description="Autotransporter" evidence="1">
    <location>
        <begin position="2549"/>
        <end position="2833"/>
    </location>
</feature>
<name>A0A6I4LXS7_9SPHN</name>
<dbReference type="InterPro" id="IPR036709">
    <property type="entry name" value="Autotransporte_beta_dom_sf"/>
</dbReference>
<dbReference type="SMART" id="SM00869">
    <property type="entry name" value="Autotransporter"/>
    <property type="match status" value="1"/>
</dbReference>
<organism evidence="2 3">
    <name type="scientific">Sphingorhabdus profundilacus</name>
    <dbReference type="NCBI Taxonomy" id="2509718"/>
    <lineage>
        <taxon>Bacteria</taxon>
        <taxon>Pseudomonadati</taxon>
        <taxon>Pseudomonadota</taxon>
        <taxon>Alphaproteobacteria</taxon>
        <taxon>Sphingomonadales</taxon>
        <taxon>Sphingomonadaceae</taxon>
        <taxon>Sphingorhabdus</taxon>
    </lineage>
</organism>
<evidence type="ECO:0000259" key="1">
    <source>
        <dbReference type="PROSITE" id="PS51208"/>
    </source>
</evidence>
<dbReference type="GO" id="GO:0019867">
    <property type="term" value="C:outer membrane"/>
    <property type="evidence" value="ECO:0007669"/>
    <property type="project" value="InterPro"/>
</dbReference>
<dbReference type="InterPro" id="IPR006626">
    <property type="entry name" value="PbH1"/>
</dbReference>
<dbReference type="PANTHER" id="PTHR35037:SF3">
    <property type="entry name" value="C-TERMINAL REGION OF AIDA-LIKE PROTEIN"/>
    <property type="match status" value="1"/>
</dbReference>
<protein>
    <submittedName>
        <fullName evidence="2">Autotransporter outer membrane beta-barrel domain-containing protein</fullName>
    </submittedName>
</protein>
<dbReference type="InterPro" id="IPR006315">
    <property type="entry name" value="OM_autotransptr_brl_dom"/>
</dbReference>
<gene>
    <name evidence="2" type="ORF">EUU23_08220</name>
</gene>
<dbReference type="PANTHER" id="PTHR35037">
    <property type="entry name" value="C-TERMINAL REGION OF AIDA-LIKE PROTEIN"/>
    <property type="match status" value="1"/>
</dbReference>
<dbReference type="InterPro" id="IPR005546">
    <property type="entry name" value="Autotransporte_beta"/>
</dbReference>
<dbReference type="InterPro" id="IPR011050">
    <property type="entry name" value="Pectin_lyase_fold/virulence"/>
</dbReference>
<dbReference type="EMBL" id="SDWJ01000002">
    <property type="protein sequence ID" value="MVZ97689.1"/>
    <property type="molecule type" value="Genomic_DNA"/>
</dbReference>
<dbReference type="OrthoDB" id="7195851at2"/>
<dbReference type="RefSeq" id="WP_160353686.1">
    <property type="nucleotide sequence ID" value="NZ_SDWJ01000002.1"/>
</dbReference>
<reference evidence="2 3" key="1">
    <citation type="submission" date="2019-01" db="EMBL/GenBank/DDBJ databases">
        <title>Sphingorhabdus lacus sp.nov., isolated from an oligotrophic freshwater lake.</title>
        <authorList>
            <person name="Park M."/>
        </authorList>
    </citation>
    <scope>NUCLEOTIDE SEQUENCE [LARGE SCALE GENOMIC DNA]</scope>
    <source>
        <strain evidence="2 3">IMCC26285</strain>
    </source>
</reference>
<dbReference type="Gene3D" id="2.160.20.20">
    <property type="match status" value="1"/>
</dbReference>
<dbReference type="InterPro" id="IPR051551">
    <property type="entry name" value="Autotransporter_adhesion"/>
</dbReference>
<dbReference type="SUPFAM" id="SSF51126">
    <property type="entry name" value="Pectin lyase-like"/>
    <property type="match status" value="1"/>
</dbReference>